<dbReference type="AlphaFoldDB" id="A0AAD3TD34"/>
<evidence type="ECO:0000313" key="2">
    <source>
        <dbReference type="EMBL" id="GMH27875.1"/>
    </source>
</evidence>
<dbReference type="EMBL" id="BSYO01000033">
    <property type="protein sequence ID" value="GMH27875.1"/>
    <property type="molecule type" value="Genomic_DNA"/>
</dbReference>
<dbReference type="Proteomes" id="UP001279734">
    <property type="component" value="Unassembled WGS sequence"/>
</dbReference>
<feature type="transmembrane region" description="Helical" evidence="1">
    <location>
        <begin position="138"/>
        <end position="163"/>
    </location>
</feature>
<proteinExistence type="predicted"/>
<sequence>MHWSAGMMLRDDPLGRNAVGLLIDWVLSDVLLQLTPRMQECSGNEPLLPIVCQAFGILNYWSWSEGYLGGLPWMLLLILMLEIWCDIVSCCFSSRLLLLLFVFLRALQLKVPMSCQMLQPTKCSGDLLLDKNFRLLELFLMDAVAGFAGSGSFANVVVGLVVLCGDAACCTAVLPCCRLQYMWLFVELQNAKHATVAHLYMIWSSVSDVASFGL</sequence>
<accession>A0AAD3TD34</accession>
<organism evidence="2 3">
    <name type="scientific">Nepenthes gracilis</name>
    <name type="common">Slender pitcher plant</name>
    <dbReference type="NCBI Taxonomy" id="150966"/>
    <lineage>
        <taxon>Eukaryota</taxon>
        <taxon>Viridiplantae</taxon>
        <taxon>Streptophyta</taxon>
        <taxon>Embryophyta</taxon>
        <taxon>Tracheophyta</taxon>
        <taxon>Spermatophyta</taxon>
        <taxon>Magnoliopsida</taxon>
        <taxon>eudicotyledons</taxon>
        <taxon>Gunneridae</taxon>
        <taxon>Pentapetalae</taxon>
        <taxon>Caryophyllales</taxon>
        <taxon>Nepenthaceae</taxon>
        <taxon>Nepenthes</taxon>
    </lineage>
</organism>
<keyword evidence="1" id="KW-1133">Transmembrane helix</keyword>
<gene>
    <name evidence="2" type="ORF">Nepgr_029718</name>
</gene>
<evidence type="ECO:0000256" key="1">
    <source>
        <dbReference type="SAM" id="Phobius"/>
    </source>
</evidence>
<keyword evidence="3" id="KW-1185">Reference proteome</keyword>
<keyword evidence="1" id="KW-0472">Membrane</keyword>
<feature type="transmembrane region" description="Helical" evidence="1">
    <location>
        <begin position="75"/>
        <end position="104"/>
    </location>
</feature>
<reference evidence="2" key="1">
    <citation type="submission" date="2023-05" db="EMBL/GenBank/DDBJ databases">
        <title>Nepenthes gracilis genome sequencing.</title>
        <authorList>
            <person name="Fukushima K."/>
        </authorList>
    </citation>
    <scope>NUCLEOTIDE SEQUENCE</scope>
    <source>
        <strain evidence="2">SING2019-196</strain>
    </source>
</reference>
<keyword evidence="1" id="KW-0812">Transmembrane</keyword>
<protein>
    <submittedName>
        <fullName evidence="2">Uncharacterized protein</fullName>
    </submittedName>
</protein>
<comment type="caution">
    <text evidence="2">The sequence shown here is derived from an EMBL/GenBank/DDBJ whole genome shotgun (WGS) entry which is preliminary data.</text>
</comment>
<evidence type="ECO:0000313" key="3">
    <source>
        <dbReference type="Proteomes" id="UP001279734"/>
    </source>
</evidence>
<name>A0AAD3TD34_NEPGR</name>